<dbReference type="InterPro" id="IPR002729">
    <property type="entry name" value="CRISPR-assoc_Cas1"/>
</dbReference>
<dbReference type="InterPro" id="IPR050646">
    <property type="entry name" value="Cas1"/>
</dbReference>
<dbReference type="CDD" id="cd09719">
    <property type="entry name" value="Cas1_I-E"/>
    <property type="match status" value="1"/>
</dbReference>
<dbReference type="EC" id="3.1.-.-" evidence="8"/>
<keyword evidence="8" id="KW-0464">Manganese</keyword>
<reference evidence="9 10" key="1">
    <citation type="submission" date="2024-10" db="EMBL/GenBank/DDBJ databases">
        <title>The Natural Products Discovery Center: Release of the First 8490 Sequenced Strains for Exploring Actinobacteria Biosynthetic Diversity.</title>
        <authorList>
            <person name="Kalkreuter E."/>
            <person name="Kautsar S.A."/>
            <person name="Yang D."/>
            <person name="Bader C.D."/>
            <person name="Teijaro C.N."/>
            <person name="Fluegel L."/>
            <person name="Davis C.M."/>
            <person name="Simpson J.R."/>
            <person name="Lauterbach L."/>
            <person name="Steele A.D."/>
            <person name="Gui C."/>
            <person name="Meng S."/>
            <person name="Li G."/>
            <person name="Viehrig K."/>
            <person name="Ye F."/>
            <person name="Su P."/>
            <person name="Kiefer A.F."/>
            <person name="Nichols A."/>
            <person name="Cepeda A.J."/>
            <person name="Yan W."/>
            <person name="Fan B."/>
            <person name="Jiang Y."/>
            <person name="Adhikari A."/>
            <person name="Zheng C.-J."/>
            <person name="Schuster L."/>
            <person name="Cowan T.M."/>
            <person name="Smanski M.J."/>
            <person name="Chevrette M.G."/>
            <person name="De Carvalho L.P.S."/>
            <person name="Shen B."/>
        </authorList>
    </citation>
    <scope>NUCLEOTIDE SEQUENCE [LARGE SCALE GENOMIC DNA]</scope>
    <source>
        <strain evidence="9 10">NPDC004045</strain>
    </source>
</reference>
<evidence type="ECO:0000256" key="1">
    <source>
        <dbReference type="ARBA" id="ARBA00022722"/>
    </source>
</evidence>
<name>A0ABW6PI80_9NOCA</name>
<gene>
    <name evidence="9" type="primary">cas1e</name>
    <name evidence="8" type="synonym">cas1</name>
    <name evidence="9" type="ORF">ACFYTF_04070</name>
</gene>
<dbReference type="InterPro" id="IPR042211">
    <property type="entry name" value="CRISPR-assoc_Cas1_N"/>
</dbReference>
<keyword evidence="2 8" id="KW-0479">Metal-binding</keyword>
<comment type="subunit">
    <text evidence="8">Homodimer, forms a heterotetramer with a Cas2 homodimer.</text>
</comment>
<proteinExistence type="inferred from homology"/>
<dbReference type="GO" id="GO:0004519">
    <property type="term" value="F:endonuclease activity"/>
    <property type="evidence" value="ECO:0007669"/>
    <property type="project" value="UniProtKB-KW"/>
</dbReference>
<keyword evidence="3 8" id="KW-0255">Endonuclease</keyword>
<feature type="binding site" evidence="8">
    <location>
        <position position="227"/>
    </location>
    <ligand>
        <name>Mn(2+)</name>
        <dbReference type="ChEBI" id="CHEBI:29035"/>
    </ligand>
</feature>
<dbReference type="Proteomes" id="UP001601444">
    <property type="component" value="Unassembled WGS sequence"/>
</dbReference>
<keyword evidence="10" id="KW-1185">Reference proteome</keyword>
<dbReference type="PANTHER" id="PTHR34353">
    <property type="entry name" value="CRISPR-ASSOCIATED ENDONUCLEASE CAS1 1"/>
    <property type="match status" value="1"/>
</dbReference>
<evidence type="ECO:0000256" key="6">
    <source>
        <dbReference type="ARBA" id="ARBA00023118"/>
    </source>
</evidence>
<evidence type="ECO:0000256" key="3">
    <source>
        <dbReference type="ARBA" id="ARBA00022759"/>
    </source>
</evidence>
<feature type="binding site" evidence="8">
    <location>
        <position position="147"/>
    </location>
    <ligand>
        <name>Mn(2+)</name>
        <dbReference type="ChEBI" id="CHEBI:29035"/>
    </ligand>
</feature>
<evidence type="ECO:0000256" key="7">
    <source>
        <dbReference type="ARBA" id="ARBA00023125"/>
    </source>
</evidence>
<dbReference type="InterPro" id="IPR042206">
    <property type="entry name" value="CRISPR-assoc_Cas1_C"/>
</dbReference>
<keyword evidence="4 8" id="KW-0378">Hydrolase</keyword>
<evidence type="ECO:0000256" key="5">
    <source>
        <dbReference type="ARBA" id="ARBA00022842"/>
    </source>
</evidence>
<comment type="function">
    <text evidence="8">CRISPR (clustered regularly interspaced short palindromic repeat), is an adaptive immune system that provides protection against mobile genetic elements (viruses, transposable elements and conjugative plasmids). CRISPR clusters contain spacers, sequences complementary to antecedent mobile elements, and target invading nucleic acids. CRISPR clusters are transcribed and processed into CRISPR RNA (crRNA). Acts as a dsDNA endonuclease. Involved in the integration of spacer DNA into the CRISPR cassette.</text>
</comment>
<dbReference type="InterPro" id="IPR033641">
    <property type="entry name" value="Cas1_I-E"/>
</dbReference>
<feature type="binding site" evidence="8">
    <location>
        <position position="214"/>
    </location>
    <ligand>
        <name>Mn(2+)</name>
        <dbReference type="ChEBI" id="CHEBI:29035"/>
    </ligand>
</feature>
<keyword evidence="5 8" id="KW-0460">Magnesium</keyword>
<evidence type="ECO:0000256" key="8">
    <source>
        <dbReference type="HAMAP-Rule" id="MF_01470"/>
    </source>
</evidence>
<comment type="similarity">
    <text evidence="8">Belongs to the CRISPR-associated endonuclease Cas1 family.</text>
</comment>
<dbReference type="Gene3D" id="1.20.120.920">
    <property type="entry name" value="CRISPR-associated endonuclease Cas1, C-terminal domain"/>
    <property type="match status" value="1"/>
</dbReference>
<evidence type="ECO:0000313" key="10">
    <source>
        <dbReference type="Proteomes" id="UP001601444"/>
    </source>
</evidence>
<dbReference type="InterPro" id="IPR019851">
    <property type="entry name" value="CRISPR-assoc_Cas1_ECOLI"/>
</dbReference>
<dbReference type="RefSeq" id="WP_387699023.1">
    <property type="nucleotide sequence ID" value="NZ_JBIAMX010000002.1"/>
</dbReference>
<dbReference type="NCBIfam" id="TIGR00287">
    <property type="entry name" value="cas1"/>
    <property type="match status" value="1"/>
</dbReference>
<dbReference type="Pfam" id="PF01867">
    <property type="entry name" value="Cas_Cas1"/>
    <property type="match status" value="2"/>
</dbReference>
<keyword evidence="7 8" id="KW-0238">DNA-binding</keyword>
<dbReference type="Gene3D" id="3.100.10.20">
    <property type="entry name" value="CRISPR-associated endonuclease Cas1, N-terminal domain"/>
    <property type="match status" value="1"/>
</dbReference>
<dbReference type="EMBL" id="JBIAMX010000002">
    <property type="protein sequence ID" value="MFF0541993.1"/>
    <property type="molecule type" value="Genomic_DNA"/>
</dbReference>
<evidence type="ECO:0000313" key="9">
    <source>
        <dbReference type="EMBL" id="MFF0541993.1"/>
    </source>
</evidence>
<keyword evidence="1 8" id="KW-0540">Nuclease</keyword>
<organism evidence="9 10">
    <name type="scientific">Nocardia thailandica</name>
    <dbReference type="NCBI Taxonomy" id="257275"/>
    <lineage>
        <taxon>Bacteria</taxon>
        <taxon>Bacillati</taxon>
        <taxon>Actinomycetota</taxon>
        <taxon>Actinomycetes</taxon>
        <taxon>Mycobacteriales</taxon>
        <taxon>Nocardiaceae</taxon>
        <taxon>Nocardia</taxon>
    </lineage>
</organism>
<dbReference type="HAMAP" id="MF_01470">
    <property type="entry name" value="Cas1"/>
    <property type="match status" value="1"/>
</dbReference>
<accession>A0ABW6PI80</accession>
<comment type="caution">
    <text evidence="9">The sequence shown here is derived from an EMBL/GenBank/DDBJ whole genome shotgun (WGS) entry which is preliminary data.</text>
</comment>
<dbReference type="PANTHER" id="PTHR34353:SF3">
    <property type="entry name" value="CRISPR-ASSOCIATED ENDONUCLEASE CAS1"/>
    <property type="match status" value="1"/>
</dbReference>
<keyword evidence="6 8" id="KW-0051">Antiviral defense</keyword>
<dbReference type="NCBIfam" id="TIGR03638">
    <property type="entry name" value="cas1_ECOLI"/>
    <property type="match status" value="1"/>
</dbReference>
<sequence length="318" mass="34945">MTDQPGRRPVSIGELVRTKDRLSFIYLERATVHRDGNAITSTDERGVVHVPAATIGALLFGPGTRVTHQAMMLLADSGATAVWVGERGVRYYAHGRSLARSSRLLEAQAAAVSNQSSRLRVARAMYEMRFPGEDVHGLTMQQLRGREGARVRRLYRLHAERTGVAWDRRDYNPADFDSSDAINKALSSATTCLYGVVHAVVVALGCSAGLGFVHTGHERSFVFDLADLYKAEFAIPPAFDAVAEGSDDIPATTRRAVRDAVHAGKLLERCCADIHRLLLPDEPSTDIEWDTDVVELWDRKGNVAGGISYSEDDEDVPW</sequence>
<evidence type="ECO:0000256" key="2">
    <source>
        <dbReference type="ARBA" id="ARBA00022723"/>
    </source>
</evidence>
<evidence type="ECO:0000256" key="4">
    <source>
        <dbReference type="ARBA" id="ARBA00022801"/>
    </source>
</evidence>
<comment type="cofactor">
    <cofactor evidence="8">
        <name>Mg(2+)</name>
        <dbReference type="ChEBI" id="CHEBI:18420"/>
    </cofactor>
    <cofactor evidence="8">
        <name>Mn(2+)</name>
        <dbReference type="ChEBI" id="CHEBI:29035"/>
    </cofactor>
</comment>
<protein>
    <recommendedName>
        <fullName evidence="8">CRISPR-associated endonuclease Cas1</fullName>
        <ecNumber evidence="8">3.1.-.-</ecNumber>
    </recommendedName>
</protein>